<proteinExistence type="predicted"/>
<sequence>LIDEAGSRMRIRRMTAPPDLREYDEKIADVRREKESAIDAQDFEKAAALRDSEKQLLGQKAQREKEWKAGDMDVVAEVTEELIAEVLATATGIPVFKLTEEESTRLLKMEDELHKRVIGQEDAIKALSQSIRRTRAGLKDPKRPGGSFIFAGPSGVGKTELSKTLAEFLFGDEDALIQLDMSEFMEKHTVSRL</sequence>
<evidence type="ECO:0000313" key="4">
    <source>
        <dbReference type="EMBL" id="MFD0852277.1"/>
    </source>
</evidence>
<dbReference type="PANTHER" id="PTHR11638">
    <property type="entry name" value="ATP-DEPENDENT CLP PROTEASE"/>
    <property type="match status" value="1"/>
</dbReference>
<dbReference type="Proteomes" id="UP001597083">
    <property type="component" value="Unassembled WGS sequence"/>
</dbReference>
<dbReference type="PROSITE" id="PS50151">
    <property type="entry name" value="UVR"/>
    <property type="match status" value="1"/>
</dbReference>
<dbReference type="InterPro" id="IPR027417">
    <property type="entry name" value="P-loop_NTPase"/>
</dbReference>
<feature type="domain" description="UVR" evidence="3">
    <location>
        <begin position="24"/>
        <end position="59"/>
    </location>
</feature>
<dbReference type="SUPFAM" id="SSF52540">
    <property type="entry name" value="P-loop containing nucleoside triphosphate hydrolases"/>
    <property type="match status" value="1"/>
</dbReference>
<dbReference type="Gene3D" id="4.10.860.10">
    <property type="entry name" value="UVR domain"/>
    <property type="match status" value="1"/>
</dbReference>
<evidence type="ECO:0000256" key="2">
    <source>
        <dbReference type="ARBA" id="ARBA00022840"/>
    </source>
</evidence>
<gene>
    <name evidence="4" type="ORF">ACFQ07_08590</name>
</gene>
<keyword evidence="1" id="KW-0547">Nucleotide-binding</keyword>
<dbReference type="InterPro" id="IPR050130">
    <property type="entry name" value="ClpA_ClpB"/>
</dbReference>
<feature type="non-terminal residue" evidence="4">
    <location>
        <position position="193"/>
    </location>
</feature>
<dbReference type="InterPro" id="IPR001943">
    <property type="entry name" value="UVR_dom"/>
</dbReference>
<comment type="caution">
    <text evidence="4">The sequence shown here is derived from an EMBL/GenBank/DDBJ whole genome shotgun (WGS) entry which is preliminary data.</text>
</comment>
<dbReference type="Pfam" id="PF07724">
    <property type="entry name" value="AAA_2"/>
    <property type="match status" value="1"/>
</dbReference>
<dbReference type="Pfam" id="PF02151">
    <property type="entry name" value="UVR"/>
    <property type="match status" value="1"/>
</dbReference>
<accession>A0ABW3CEV3</accession>
<name>A0ABW3CEV3_9ACTN</name>
<protein>
    <submittedName>
        <fullName evidence="4">AAA family ATPase</fullName>
    </submittedName>
</protein>
<reference evidence="5" key="1">
    <citation type="journal article" date="2019" name="Int. J. Syst. Evol. Microbiol.">
        <title>The Global Catalogue of Microorganisms (GCM) 10K type strain sequencing project: providing services to taxonomists for standard genome sequencing and annotation.</title>
        <authorList>
            <consortium name="The Broad Institute Genomics Platform"/>
            <consortium name="The Broad Institute Genome Sequencing Center for Infectious Disease"/>
            <person name="Wu L."/>
            <person name="Ma J."/>
        </authorList>
    </citation>
    <scope>NUCLEOTIDE SEQUENCE [LARGE SCALE GENOMIC DNA]</scope>
    <source>
        <strain evidence="5">JCM 31696</strain>
    </source>
</reference>
<evidence type="ECO:0000256" key="1">
    <source>
        <dbReference type="ARBA" id="ARBA00022741"/>
    </source>
</evidence>
<dbReference type="Gene3D" id="3.40.50.300">
    <property type="entry name" value="P-loop containing nucleotide triphosphate hydrolases"/>
    <property type="match status" value="1"/>
</dbReference>
<keyword evidence="2" id="KW-0067">ATP-binding</keyword>
<evidence type="ECO:0000313" key="5">
    <source>
        <dbReference type="Proteomes" id="UP001597083"/>
    </source>
</evidence>
<feature type="non-terminal residue" evidence="4">
    <location>
        <position position="1"/>
    </location>
</feature>
<dbReference type="EMBL" id="JBHTIR010001213">
    <property type="protein sequence ID" value="MFD0852277.1"/>
    <property type="molecule type" value="Genomic_DNA"/>
</dbReference>
<keyword evidence="5" id="KW-1185">Reference proteome</keyword>
<dbReference type="InterPro" id="IPR003959">
    <property type="entry name" value="ATPase_AAA_core"/>
</dbReference>
<dbReference type="PANTHER" id="PTHR11638:SF18">
    <property type="entry name" value="HEAT SHOCK PROTEIN 104"/>
    <property type="match status" value="1"/>
</dbReference>
<organism evidence="4 5">
    <name type="scientific">Actinomadura adrarensis</name>
    <dbReference type="NCBI Taxonomy" id="1819600"/>
    <lineage>
        <taxon>Bacteria</taxon>
        <taxon>Bacillati</taxon>
        <taxon>Actinomycetota</taxon>
        <taxon>Actinomycetes</taxon>
        <taxon>Streptosporangiales</taxon>
        <taxon>Thermomonosporaceae</taxon>
        <taxon>Actinomadura</taxon>
    </lineage>
</organism>
<evidence type="ECO:0000259" key="3">
    <source>
        <dbReference type="PROSITE" id="PS50151"/>
    </source>
</evidence>